<dbReference type="EMBL" id="JACHJY010000003">
    <property type="protein sequence ID" value="MBB4981384.1"/>
    <property type="molecule type" value="Genomic_DNA"/>
</dbReference>
<dbReference type="InterPro" id="IPR041664">
    <property type="entry name" value="AAA_16"/>
</dbReference>
<gene>
    <name evidence="6" type="ORF">GGE06_002294</name>
</gene>
<dbReference type="SUPFAM" id="SSF141571">
    <property type="entry name" value="Pentapeptide repeat-like"/>
    <property type="match status" value="1"/>
</dbReference>
<feature type="domain" description="Bacterial transcriptional activator" evidence="5">
    <location>
        <begin position="101"/>
        <end position="245"/>
    </location>
</feature>
<keyword evidence="7" id="KW-1185">Reference proteome</keyword>
<evidence type="ECO:0000259" key="5">
    <source>
        <dbReference type="SMART" id="SM01043"/>
    </source>
</evidence>
<dbReference type="GO" id="GO:0003677">
    <property type="term" value="F:DNA binding"/>
    <property type="evidence" value="ECO:0007669"/>
    <property type="project" value="UniProtKB-KW"/>
</dbReference>
<dbReference type="Proteomes" id="UP000582643">
    <property type="component" value="Unassembled WGS sequence"/>
</dbReference>
<dbReference type="RefSeq" id="WP_184930728.1">
    <property type="nucleotide sequence ID" value="NZ_JACHJY010000003.1"/>
</dbReference>
<dbReference type="Gene3D" id="1.10.10.10">
    <property type="entry name" value="Winged helix-like DNA-binding domain superfamily/Winged helix DNA-binding domain"/>
    <property type="match status" value="1"/>
</dbReference>
<comment type="similarity">
    <text evidence="1">Belongs to the AfsR/DnrI/RedD regulatory family.</text>
</comment>
<dbReference type="Pfam" id="PF03704">
    <property type="entry name" value="BTAD"/>
    <property type="match status" value="1"/>
</dbReference>
<proteinExistence type="inferred from homology"/>
<dbReference type="GO" id="GO:0000160">
    <property type="term" value="P:phosphorelay signal transduction system"/>
    <property type="evidence" value="ECO:0007669"/>
    <property type="project" value="UniProtKB-KW"/>
</dbReference>
<feature type="domain" description="OmpR/PhoB-type" evidence="4">
    <location>
        <begin position="19"/>
        <end position="94"/>
    </location>
</feature>
<dbReference type="InterPro" id="IPR005158">
    <property type="entry name" value="BTAD"/>
</dbReference>
<protein>
    <submittedName>
        <fullName evidence="6">Putative ATPase/DNA-binding SARP family transcriptional activator</fullName>
    </submittedName>
</protein>
<dbReference type="GO" id="GO:0006355">
    <property type="term" value="P:regulation of DNA-templated transcription"/>
    <property type="evidence" value="ECO:0007669"/>
    <property type="project" value="InterPro"/>
</dbReference>
<comment type="caution">
    <text evidence="6">The sequence shown here is derived from an EMBL/GenBank/DDBJ whole genome shotgun (WGS) entry which is preliminary data.</text>
</comment>
<dbReference type="InterPro" id="IPR001867">
    <property type="entry name" value="OmpR/PhoB-type_DNA-bd"/>
</dbReference>
<dbReference type="AlphaFoldDB" id="A0A7W7TXV5"/>
<evidence type="ECO:0000256" key="3">
    <source>
        <dbReference type="ARBA" id="ARBA00023125"/>
    </source>
</evidence>
<dbReference type="Pfam" id="PF13191">
    <property type="entry name" value="AAA_16"/>
    <property type="match status" value="1"/>
</dbReference>
<dbReference type="SUPFAM" id="SSF52540">
    <property type="entry name" value="P-loop containing nucleoside triphosphate hydrolases"/>
    <property type="match status" value="1"/>
</dbReference>
<evidence type="ECO:0000256" key="1">
    <source>
        <dbReference type="ARBA" id="ARBA00005820"/>
    </source>
</evidence>
<evidence type="ECO:0000313" key="6">
    <source>
        <dbReference type="EMBL" id="MBB4981384.1"/>
    </source>
</evidence>
<keyword evidence="3 6" id="KW-0238">DNA-binding</keyword>
<dbReference type="InterPro" id="IPR016032">
    <property type="entry name" value="Sig_transdc_resp-reg_C-effctor"/>
</dbReference>
<dbReference type="InterPro" id="IPR011990">
    <property type="entry name" value="TPR-like_helical_dom_sf"/>
</dbReference>
<evidence type="ECO:0000259" key="4">
    <source>
        <dbReference type="SMART" id="SM00862"/>
    </source>
</evidence>
<organism evidence="6 7">
    <name type="scientific">Streptomyces nymphaeiformis</name>
    <dbReference type="NCBI Taxonomy" id="2663842"/>
    <lineage>
        <taxon>Bacteria</taxon>
        <taxon>Bacillati</taxon>
        <taxon>Actinomycetota</taxon>
        <taxon>Actinomycetes</taxon>
        <taxon>Kitasatosporales</taxon>
        <taxon>Streptomycetaceae</taxon>
        <taxon>Streptomyces</taxon>
    </lineage>
</organism>
<dbReference type="SMART" id="SM01043">
    <property type="entry name" value="BTAD"/>
    <property type="match status" value="1"/>
</dbReference>
<evidence type="ECO:0000313" key="7">
    <source>
        <dbReference type="Proteomes" id="UP000582643"/>
    </source>
</evidence>
<dbReference type="SMART" id="SM00862">
    <property type="entry name" value="Trans_reg_C"/>
    <property type="match status" value="1"/>
</dbReference>
<dbReference type="Gene3D" id="1.25.40.10">
    <property type="entry name" value="Tetratricopeptide repeat domain"/>
    <property type="match status" value="2"/>
</dbReference>
<accession>A0A7W7TXV5</accession>
<reference evidence="6 7" key="1">
    <citation type="submission" date="2020-08" db="EMBL/GenBank/DDBJ databases">
        <title>Genomic Encyclopedia of Type Strains, Phase III (KMG-III): the genomes of soil and plant-associated and newly described type strains.</title>
        <authorList>
            <person name="Whitman W."/>
        </authorList>
    </citation>
    <scope>NUCLEOTIDE SEQUENCE [LARGE SCALE GENOMIC DNA]</scope>
    <source>
        <strain evidence="6 7">SFB5A</strain>
    </source>
</reference>
<dbReference type="PRINTS" id="PR00364">
    <property type="entry name" value="DISEASERSIST"/>
</dbReference>
<keyword evidence="2" id="KW-0902">Two-component regulatory system</keyword>
<dbReference type="CDD" id="cd15831">
    <property type="entry name" value="BTAD"/>
    <property type="match status" value="1"/>
</dbReference>
<dbReference type="PANTHER" id="PTHR47691:SF3">
    <property type="entry name" value="HTH-TYPE TRANSCRIPTIONAL REGULATOR RV0890C-RELATED"/>
    <property type="match status" value="1"/>
</dbReference>
<dbReference type="InterPro" id="IPR036388">
    <property type="entry name" value="WH-like_DNA-bd_sf"/>
</dbReference>
<dbReference type="InterPro" id="IPR027417">
    <property type="entry name" value="P-loop_NTPase"/>
</dbReference>
<evidence type="ECO:0000256" key="2">
    <source>
        <dbReference type="ARBA" id="ARBA00023012"/>
    </source>
</evidence>
<sequence length="1163" mass="122693">MQPPYRVLGPCQAFRTDDGTEAVLSGARLRALLTALAAAGGRAVGPGTLIDQVWADGDPADDQDRTAALQALVGRLRRALGREAVVSAPGGYRLAADPDSVDLHRFERLAVEGTAALAAGHAERAAALLDEALGLWRGPALADLPGRDADPLVVRVERRHAQARRDRLAADLALGRADAVLAPLAALAAGQPFDEPLQALRIRALRAAGRPAEALAAYEEVRAALADRLGTDPGPELRSLHAELLTEEGPVRPERAVGLPARLTSFIGRADELGSLAAAWHGRRLVTLTGPGGVGKTRLALEAAGTYEGPVHLAELASVRQESTVGAAVLTALGARETQLWHTPPVTPADPKDRFAALVEHCAGRRMLLVLDNCEHVVAEAADLAQALLTRCPGVTVLATSREPLGVPGEEVRSLGPLPTDMALRLLGERGAAARPGFAVTEDQEAAEEVCRRLDGLPLAIELAAARLRMLSVRQIADRLDDRFRLLTSGARTVLPRQQTLRAVVDWSWDLLDGPERAVLRRLAVFTGGCDLRAVEAVCAGVGVRGVRDAPGADVPGADVPGADVPGVDMPGTDMPGADVPGVDMPGTDMPGVDMPGTDMPGVDMPGTDMPGADVSASDVLDILGALVDKSLVVAAPDGGGGMRFRLLETVAEYAGERLDEAGERAAVERRHLTYYRELARRTDPELRGPDQLAALARFEREHDNLRGALRTAVALGDEQEVLCLVHVLSWFWQLRNHQVDARTWAAEAGRLGPDPFQEPVRPAGPLEGRCVDVPPPWTGERLWEARRGGRLYALATEGVDAGTLERPETRARLAALVAAYRPGLPQTCRQPGTMWYFARLMTGELTGLDETLTLIVDAGRAHGTGWDLGFALLMRAKLVGGDGADAAEALALFEAAGDSWGIAESLAARGEAYEREGRLAEAAADFEGATEAAARVGARSQVPVFRARLAAVRLRLRPEGDAAAERLLAEAADEAGQWGADAAGAARTLLAQHYGNTGRTGLARAQLSLLEEEFGEVTPGLFRGLVGGAWAWLDCLDGAHDQALSRLARAVVDIETLAHLVAPYLLVAQFGTAAWARGGRGAPGDAETGARLLGAYDTHAGHDTGGGFRPFTPETEAAIRARAEAVLRAALSPEAYGRGYEEGAGLSLRAAAALVRESGPVE</sequence>
<name>A0A7W7TXV5_9ACTN</name>
<dbReference type="SUPFAM" id="SSF48452">
    <property type="entry name" value="TPR-like"/>
    <property type="match status" value="1"/>
</dbReference>
<dbReference type="Gene3D" id="3.40.50.300">
    <property type="entry name" value="P-loop containing nucleotide triphosphate hydrolases"/>
    <property type="match status" value="1"/>
</dbReference>
<dbReference type="SUPFAM" id="SSF46894">
    <property type="entry name" value="C-terminal effector domain of the bipartite response regulators"/>
    <property type="match status" value="1"/>
</dbReference>
<dbReference type="Gene3D" id="2.160.20.80">
    <property type="entry name" value="E3 ubiquitin-protein ligase SopA"/>
    <property type="match status" value="1"/>
</dbReference>
<dbReference type="PANTHER" id="PTHR47691">
    <property type="entry name" value="REGULATOR-RELATED"/>
    <property type="match status" value="1"/>
</dbReference>